<comment type="function">
    <text evidence="7">Has a role in the initiation of DNA replication. Required at S-phase checkpoint.</text>
</comment>
<dbReference type="GO" id="GO:0003688">
    <property type="term" value="F:DNA replication origin binding"/>
    <property type="evidence" value="ECO:0007669"/>
    <property type="project" value="TreeGrafter"/>
</dbReference>
<feature type="compositionally biased region" description="Basic and acidic residues" evidence="9">
    <location>
        <begin position="325"/>
        <end position="337"/>
    </location>
</feature>
<evidence type="ECO:0000256" key="2">
    <source>
        <dbReference type="ARBA" id="ARBA00007276"/>
    </source>
</evidence>
<reference evidence="10" key="1">
    <citation type="journal article" date="2021" name="Open Biol.">
        <title>Shared evolutionary footprints suggest mitochondrial oxidative damage underlies multiple complex I losses in fungi.</title>
        <authorList>
            <person name="Schikora-Tamarit M.A."/>
            <person name="Marcet-Houben M."/>
            <person name="Nosek J."/>
            <person name="Gabaldon T."/>
        </authorList>
    </citation>
    <scope>NUCLEOTIDE SEQUENCE</scope>
    <source>
        <strain evidence="10">NCAIM Y.01608</strain>
    </source>
</reference>
<feature type="compositionally biased region" description="Low complexity" evidence="9">
    <location>
        <begin position="75"/>
        <end position="85"/>
    </location>
</feature>
<dbReference type="GO" id="GO:0031261">
    <property type="term" value="C:DNA replication preinitiation complex"/>
    <property type="evidence" value="ECO:0007669"/>
    <property type="project" value="TreeGrafter"/>
</dbReference>
<evidence type="ECO:0000256" key="8">
    <source>
        <dbReference type="SAM" id="Coils"/>
    </source>
</evidence>
<feature type="coiled-coil region" evidence="8">
    <location>
        <begin position="214"/>
        <end position="241"/>
    </location>
</feature>
<evidence type="ECO:0000256" key="3">
    <source>
        <dbReference type="ARBA" id="ARBA00018363"/>
    </source>
</evidence>
<dbReference type="AlphaFoldDB" id="A0A9P8NVK9"/>
<dbReference type="GO" id="GO:0000727">
    <property type="term" value="P:double-strand break repair via break-induced replication"/>
    <property type="evidence" value="ECO:0007669"/>
    <property type="project" value="TreeGrafter"/>
</dbReference>
<protein>
    <recommendedName>
        <fullName evidence="3 7">DNA replication regulator SLD2</fullName>
    </recommendedName>
</protein>
<proteinExistence type="inferred from homology"/>
<comment type="caution">
    <text evidence="10">The sequence shown here is derived from an EMBL/GenBank/DDBJ whole genome shotgun (WGS) entry which is preliminary data.</text>
</comment>
<comment type="similarity">
    <text evidence="2 7">Belongs to the SLD2 family.</text>
</comment>
<dbReference type="GO" id="GO:1902977">
    <property type="term" value="P:mitotic DNA replication preinitiation complex assembly"/>
    <property type="evidence" value="ECO:0007669"/>
    <property type="project" value="TreeGrafter"/>
</dbReference>
<organism evidence="10 11">
    <name type="scientific">Ogataea polymorpha</name>
    <dbReference type="NCBI Taxonomy" id="460523"/>
    <lineage>
        <taxon>Eukaryota</taxon>
        <taxon>Fungi</taxon>
        <taxon>Dikarya</taxon>
        <taxon>Ascomycota</taxon>
        <taxon>Saccharomycotina</taxon>
        <taxon>Pichiomycetes</taxon>
        <taxon>Pichiales</taxon>
        <taxon>Pichiaceae</taxon>
        <taxon>Ogataea</taxon>
    </lineage>
</organism>
<dbReference type="EMBL" id="JAEUBD010001468">
    <property type="protein sequence ID" value="KAH3661118.1"/>
    <property type="molecule type" value="Genomic_DNA"/>
</dbReference>
<feature type="region of interest" description="Disordered" evidence="9">
    <location>
        <begin position="73"/>
        <end position="106"/>
    </location>
</feature>
<evidence type="ECO:0000256" key="1">
    <source>
        <dbReference type="ARBA" id="ARBA00004123"/>
    </source>
</evidence>
<dbReference type="GO" id="GO:0006270">
    <property type="term" value="P:DNA replication initiation"/>
    <property type="evidence" value="ECO:0007669"/>
    <property type="project" value="UniProtKB-UniRule"/>
</dbReference>
<accession>A0A9P8NVK9</accession>
<dbReference type="InterPro" id="IPR040203">
    <property type="entry name" value="Sld2"/>
</dbReference>
<gene>
    <name evidence="10" type="ORF">OGATHE_005451</name>
</gene>
<feature type="compositionally biased region" description="Acidic residues" evidence="9">
    <location>
        <begin position="311"/>
        <end position="324"/>
    </location>
</feature>
<evidence type="ECO:0000256" key="4">
    <source>
        <dbReference type="ARBA" id="ARBA00022705"/>
    </source>
</evidence>
<dbReference type="Proteomes" id="UP000788993">
    <property type="component" value="Unassembled WGS sequence"/>
</dbReference>
<dbReference type="Gene3D" id="1.10.10.1460">
    <property type="match status" value="1"/>
</dbReference>
<reference evidence="10" key="2">
    <citation type="submission" date="2021-01" db="EMBL/GenBank/DDBJ databases">
        <authorList>
            <person name="Schikora-Tamarit M.A."/>
        </authorList>
    </citation>
    <scope>NUCLEOTIDE SEQUENCE</scope>
    <source>
        <strain evidence="10">NCAIM Y.01608</strain>
    </source>
</reference>
<keyword evidence="4 7" id="KW-0235">DNA replication</keyword>
<sequence length="365" mass="42471">MEINKLERYVSSLKREIKHWEHAYEAKNGKMPTTDVIKADLAVSARYKKYHKYKKILGKLQSGALTVEQWKNQERPPQNQEQNLPRSPPPSSPESEKEIGPTPQLDGRVLGIFDIEIKESPARQTPTKQVNPVMEVASPDNFKTPTKKVERKLLFQETPRRERTALLQETPQYLRTESNTSSAMFFGNLTPEKKSPQVMDVSPSKVVEPSPIIRRAGRRTLYELNNEIKELQRQKSQDGEEIVEAVHEELPEDEIKQEDVIIRKKTAKRTTRRVRLRTLGLQDEQDMLESLDIHEEIKKLRQNSETKTISEDEDLSQPESEEEEYVRKKATEEDKKSTSGKHPLSNNFVRMKIHRKTGGRFKRRR</sequence>
<keyword evidence="11" id="KW-1185">Reference proteome</keyword>
<evidence type="ECO:0000256" key="7">
    <source>
        <dbReference type="RuleBase" id="RU367067"/>
    </source>
</evidence>
<dbReference type="GO" id="GO:0003697">
    <property type="term" value="F:single-stranded DNA binding"/>
    <property type="evidence" value="ECO:0007669"/>
    <property type="project" value="TreeGrafter"/>
</dbReference>
<dbReference type="InterPro" id="IPR021110">
    <property type="entry name" value="DNA_rep_checkpnt_protein"/>
</dbReference>
<keyword evidence="8" id="KW-0175">Coiled coil</keyword>
<feature type="region of interest" description="Disordered" evidence="9">
    <location>
        <begin position="302"/>
        <end position="365"/>
    </location>
</feature>
<evidence type="ECO:0000256" key="5">
    <source>
        <dbReference type="ARBA" id="ARBA00023242"/>
    </source>
</evidence>
<comment type="subcellular location">
    <subcellularLocation>
        <location evidence="1 7">Nucleus</location>
    </subcellularLocation>
</comment>
<dbReference type="PANTHER" id="PTHR28124">
    <property type="entry name" value="DNA REPLICATION REGULATOR SLD2"/>
    <property type="match status" value="1"/>
</dbReference>
<name>A0A9P8NVK9_9ASCO</name>
<evidence type="ECO:0000256" key="6">
    <source>
        <dbReference type="ARBA" id="ARBA00023306"/>
    </source>
</evidence>
<evidence type="ECO:0000256" key="9">
    <source>
        <dbReference type="SAM" id="MobiDB-lite"/>
    </source>
</evidence>
<keyword evidence="6 7" id="KW-0131">Cell cycle</keyword>
<evidence type="ECO:0000313" key="11">
    <source>
        <dbReference type="Proteomes" id="UP000788993"/>
    </source>
</evidence>
<dbReference type="PANTHER" id="PTHR28124:SF1">
    <property type="entry name" value="DNA REPLICATION REGULATOR SLD2"/>
    <property type="match status" value="1"/>
</dbReference>
<feature type="compositionally biased region" description="Basic residues" evidence="9">
    <location>
        <begin position="351"/>
        <end position="365"/>
    </location>
</feature>
<evidence type="ECO:0000313" key="10">
    <source>
        <dbReference type="EMBL" id="KAH3661118.1"/>
    </source>
</evidence>
<dbReference type="Pfam" id="PF11719">
    <property type="entry name" value="Drc1-Sld2"/>
    <property type="match status" value="1"/>
</dbReference>
<keyword evidence="5 7" id="KW-0539">Nucleus</keyword>